<dbReference type="Proteomes" id="UP000199420">
    <property type="component" value="Unassembled WGS sequence"/>
</dbReference>
<evidence type="ECO:0000313" key="2">
    <source>
        <dbReference type="EMBL" id="SEJ15617.1"/>
    </source>
</evidence>
<feature type="signal peptide" evidence="1">
    <location>
        <begin position="1"/>
        <end position="31"/>
    </location>
</feature>
<name>A0A1H6WN52_9GAMM</name>
<proteinExistence type="predicted"/>
<dbReference type="RefSeq" id="WP_091337527.1">
    <property type="nucleotide sequence ID" value="NZ_FNYC01000005.1"/>
</dbReference>
<feature type="chain" id="PRO_5011530836" evidence="1">
    <location>
        <begin position="32"/>
        <end position="166"/>
    </location>
</feature>
<dbReference type="OrthoDB" id="5975809at2"/>
<gene>
    <name evidence="2" type="ORF">SAMN04487997_2572</name>
</gene>
<reference evidence="2 3" key="1">
    <citation type="submission" date="2016-10" db="EMBL/GenBank/DDBJ databases">
        <authorList>
            <person name="de Groot N.N."/>
        </authorList>
    </citation>
    <scope>NUCLEOTIDE SEQUENCE [LARGE SCALE GENOMIC DNA]</scope>
    <source>
        <strain evidence="2 3">DSM 26515</strain>
    </source>
</reference>
<accession>A0A1H6WN52</accession>
<dbReference type="AlphaFoldDB" id="A0A1H6WN52"/>
<evidence type="ECO:0000256" key="1">
    <source>
        <dbReference type="SAM" id="SignalP"/>
    </source>
</evidence>
<keyword evidence="1" id="KW-0732">Signal</keyword>
<evidence type="ECO:0000313" key="3">
    <source>
        <dbReference type="Proteomes" id="UP000199420"/>
    </source>
</evidence>
<sequence length="166" mass="16821">MQSTVAQLLHRFAFWPLSAALALVLASPGHAADAHRAVQAQPGDIVVLRNVSTRPAYRSAPPGMALMVSPSPRPEITASLGTRELSDEDFARLDAAPSQAAQLQSTAVGRTLDAVLLRGSGSGPTVAGNGVSNTVAAPIGALGDATRGIGNQVQGALSQLPFGGGH</sequence>
<protein>
    <submittedName>
        <fullName evidence="2">Uncharacterized protein</fullName>
    </submittedName>
</protein>
<keyword evidence="3" id="KW-1185">Reference proteome</keyword>
<organism evidence="2 3">
    <name type="scientific">Frateuria terrea</name>
    <dbReference type="NCBI Taxonomy" id="529704"/>
    <lineage>
        <taxon>Bacteria</taxon>
        <taxon>Pseudomonadati</taxon>
        <taxon>Pseudomonadota</taxon>
        <taxon>Gammaproteobacteria</taxon>
        <taxon>Lysobacterales</taxon>
        <taxon>Rhodanobacteraceae</taxon>
        <taxon>Frateuria</taxon>
    </lineage>
</organism>
<dbReference type="STRING" id="529704.SAMN02927913_2549"/>
<dbReference type="EMBL" id="FNYC01000005">
    <property type="protein sequence ID" value="SEJ15617.1"/>
    <property type="molecule type" value="Genomic_DNA"/>
</dbReference>